<reference evidence="1" key="1">
    <citation type="journal article" date="2020" name="Nature">
        <title>Giant virus diversity and host interactions through global metagenomics.</title>
        <authorList>
            <person name="Schulz F."/>
            <person name="Roux S."/>
            <person name="Paez-Espino D."/>
            <person name="Jungbluth S."/>
            <person name="Walsh D.A."/>
            <person name="Denef V.J."/>
            <person name="McMahon K.D."/>
            <person name="Konstantinidis K.T."/>
            <person name="Eloe-Fadrosh E.A."/>
            <person name="Kyrpides N.C."/>
            <person name="Woyke T."/>
        </authorList>
    </citation>
    <scope>NUCLEOTIDE SEQUENCE</scope>
    <source>
        <strain evidence="1">GVMAG-M-3300010158-60</strain>
    </source>
</reference>
<evidence type="ECO:0000313" key="1">
    <source>
        <dbReference type="EMBL" id="QHS89401.1"/>
    </source>
</evidence>
<proteinExistence type="predicted"/>
<protein>
    <submittedName>
        <fullName evidence="1">Uncharacterized protein</fullName>
    </submittedName>
</protein>
<dbReference type="AlphaFoldDB" id="A0A6C0BCD9"/>
<organism evidence="1">
    <name type="scientific">viral metagenome</name>
    <dbReference type="NCBI Taxonomy" id="1070528"/>
    <lineage>
        <taxon>unclassified sequences</taxon>
        <taxon>metagenomes</taxon>
        <taxon>organismal metagenomes</taxon>
    </lineage>
</organism>
<name>A0A6C0BCD9_9ZZZZ</name>
<accession>A0A6C0BCD9</accession>
<dbReference type="EMBL" id="MN739109">
    <property type="protein sequence ID" value="QHS89401.1"/>
    <property type="molecule type" value="Genomic_DNA"/>
</dbReference>
<sequence>MSLVHSNSYKAKMSKSFWIYDSENGACPGNCDPAYAMEQNVWRCGCGCWDIVSEAPFHLFPDLAKWDGQLPWGDVYMDELEEENEKLSADQRRMRDLLEGSKRREANEAAARGAALSEIAKAKSILCDRSGKMRKATVMRPCRYFNFKGQLGVPEPGGVNKKGVAWLAGCELHRNGCCEFVHPNQPEWQQILEGARPLSRDGQRDFSVLLQGKRRF</sequence>